<comment type="caution">
    <text evidence="2">The sequence shown here is derived from an EMBL/GenBank/DDBJ whole genome shotgun (WGS) entry which is preliminary data.</text>
</comment>
<keyword evidence="1" id="KW-0732">Signal</keyword>
<feature type="chain" id="PRO_5046366940" description="Secreted protein" evidence="1">
    <location>
        <begin position="25"/>
        <end position="122"/>
    </location>
</feature>
<organism evidence="2 3">
    <name type="scientific">Halobacteriovorax vibrionivorans</name>
    <dbReference type="NCBI Taxonomy" id="2152716"/>
    <lineage>
        <taxon>Bacteria</taxon>
        <taxon>Pseudomonadati</taxon>
        <taxon>Bdellovibrionota</taxon>
        <taxon>Bacteriovoracia</taxon>
        <taxon>Bacteriovoracales</taxon>
        <taxon>Halobacteriovoraceae</taxon>
        <taxon>Halobacteriovorax</taxon>
    </lineage>
</organism>
<keyword evidence="3" id="KW-1185">Reference proteome</keyword>
<evidence type="ECO:0000313" key="2">
    <source>
        <dbReference type="EMBL" id="RZF22240.1"/>
    </source>
</evidence>
<evidence type="ECO:0000313" key="3">
    <source>
        <dbReference type="Proteomes" id="UP000443582"/>
    </source>
</evidence>
<feature type="signal peptide" evidence="1">
    <location>
        <begin position="1"/>
        <end position="24"/>
    </location>
</feature>
<sequence>MKYFKFAQDAILPFILLSSMIFVANTMAQSVSESIITDPSISRRCDDLMQQRQDKVQHRQRLLFLLDRNKNLLKDAPDNKVSIAKKLRANQYKVIQELKITNLKVIKLEEQIVRRGCPGLTL</sequence>
<accession>A0ABY0IH24</accession>
<dbReference type="RefSeq" id="WP_133296839.1">
    <property type="nucleotide sequence ID" value="NZ_QDKL01000001.1"/>
</dbReference>
<protein>
    <recommendedName>
        <fullName evidence="4">Secreted protein</fullName>
    </recommendedName>
</protein>
<dbReference type="EMBL" id="QDKL01000001">
    <property type="protein sequence ID" value="RZF22240.1"/>
    <property type="molecule type" value="Genomic_DNA"/>
</dbReference>
<evidence type="ECO:0008006" key="4">
    <source>
        <dbReference type="Google" id="ProtNLM"/>
    </source>
</evidence>
<dbReference type="Proteomes" id="UP000443582">
    <property type="component" value="Unassembled WGS sequence"/>
</dbReference>
<name>A0ABY0IH24_9BACT</name>
<evidence type="ECO:0000256" key="1">
    <source>
        <dbReference type="SAM" id="SignalP"/>
    </source>
</evidence>
<proteinExistence type="predicted"/>
<reference evidence="3" key="1">
    <citation type="journal article" date="2019" name="Int. J. Syst. Evol. Microbiol.">
        <title>Halobacteriovorax valvorus sp. nov., a novel prokaryotic predator isolated from coastal seawater of China.</title>
        <authorList>
            <person name="Chen M.-X."/>
        </authorList>
    </citation>
    <scope>NUCLEOTIDE SEQUENCE [LARGE SCALE GENOMIC DNA]</scope>
    <source>
        <strain evidence="3">BL9</strain>
    </source>
</reference>
<gene>
    <name evidence="2" type="ORF">DAY19_00290</name>
</gene>